<dbReference type="InterPro" id="IPR020013">
    <property type="entry name" value="Flagellar_FlgE/F/G"/>
</dbReference>
<dbReference type="Proteomes" id="UP000078476">
    <property type="component" value="Unassembled WGS sequence"/>
</dbReference>
<keyword evidence="12" id="KW-0969">Cilium</keyword>
<keyword evidence="4 8" id="KW-0975">Bacterial flagellum</keyword>
<dbReference type="Pfam" id="PF22692">
    <property type="entry name" value="LlgE_F_G_D1"/>
    <property type="match status" value="1"/>
</dbReference>
<feature type="domain" description="Flagellar basal-body/hook protein C-terminal" evidence="10">
    <location>
        <begin position="216"/>
        <end position="260"/>
    </location>
</feature>
<accession>A0A177N4B0</accession>
<dbReference type="NCBIfam" id="TIGR02488">
    <property type="entry name" value="flgG_G_neg"/>
    <property type="match status" value="1"/>
</dbReference>
<evidence type="ECO:0000259" key="9">
    <source>
        <dbReference type="Pfam" id="PF00460"/>
    </source>
</evidence>
<reference evidence="12 13" key="1">
    <citation type="submission" date="2016-03" db="EMBL/GenBank/DDBJ databases">
        <authorList>
            <person name="Ploux O."/>
        </authorList>
    </citation>
    <scope>NUCLEOTIDE SEQUENCE [LARGE SCALE GENOMIC DNA]</scope>
    <source>
        <strain evidence="12 13">R-45370</strain>
    </source>
</reference>
<dbReference type="InterPro" id="IPR010930">
    <property type="entry name" value="Flg_bb/hook_C_dom"/>
</dbReference>
<feature type="domain" description="Flagellar basal body rod protein N-terminal" evidence="9">
    <location>
        <begin position="8"/>
        <end position="36"/>
    </location>
</feature>
<evidence type="ECO:0000256" key="3">
    <source>
        <dbReference type="ARBA" id="ARBA00017948"/>
    </source>
</evidence>
<dbReference type="InterPro" id="IPR037925">
    <property type="entry name" value="FlgE/F/G-like"/>
</dbReference>
<dbReference type="RefSeq" id="WP_066984919.1">
    <property type="nucleotide sequence ID" value="NZ_LUUI01000126.1"/>
</dbReference>
<dbReference type="InterPro" id="IPR019776">
    <property type="entry name" value="Flagellar_basal_body_rod_CS"/>
</dbReference>
<dbReference type="Pfam" id="PF00460">
    <property type="entry name" value="Flg_bb_rod"/>
    <property type="match status" value="1"/>
</dbReference>
<dbReference type="InterPro" id="IPR053967">
    <property type="entry name" value="LlgE_F_G-like_D1"/>
</dbReference>
<sequence>MTERALWVAKTGLDAQQTRMAVISNNLANVNTTGFKKSRPLFEDLVYQNLRQVGSQTTQNTELPTGLQLGTGVRTVATEKLHTQGNILQTENSLDVAINGRGFIQILMPNGDINYTRDGSFKLDSTGQMVTSGGLTLEPNITIPQDAISISIGRDGNVNVVQPGSATATNVGQIQLADFINPAGLDPVGENLYRESVASGPPIVGTPGEDEIGYVMQGALETSNVNVVEELVNMIETQRAYEMNSKAISTTDEMLSFVTQQL</sequence>
<evidence type="ECO:0000259" key="11">
    <source>
        <dbReference type="Pfam" id="PF22692"/>
    </source>
</evidence>
<comment type="similarity">
    <text evidence="2 8">Belongs to the flagella basal body rod proteins family.</text>
</comment>
<comment type="subunit">
    <text evidence="5 8">The basal body constitutes a major portion of the flagellar organelle and consists of four rings (L,P,S, and M) mounted on a central rod. The rod consists of about 26 subunits of FlgG in the distal portion, and FlgB, FlgC and FlgF are thought to build up the proximal portion of the rod with about 6 subunits each.</text>
</comment>
<comment type="subcellular location">
    <subcellularLocation>
        <location evidence="1 8">Bacterial flagellum basal body</location>
    </subcellularLocation>
</comment>
<keyword evidence="12" id="KW-0282">Flagellum</keyword>
<dbReference type="AlphaFoldDB" id="A0A177N4B0"/>
<evidence type="ECO:0000256" key="1">
    <source>
        <dbReference type="ARBA" id="ARBA00004117"/>
    </source>
</evidence>
<protein>
    <recommendedName>
        <fullName evidence="3 7">Flagellar basal-body rod protein FlgG</fullName>
    </recommendedName>
    <alternativeName>
        <fullName evidence="6 8">Distal rod protein</fullName>
    </alternativeName>
</protein>
<evidence type="ECO:0000256" key="5">
    <source>
        <dbReference type="ARBA" id="ARBA00025933"/>
    </source>
</evidence>
<gene>
    <name evidence="12" type="primary">flgG</name>
    <name evidence="12" type="ORF">A1359_13120</name>
</gene>
<dbReference type="STRING" id="980561.A1359_13120"/>
<feature type="domain" description="Flagellar hook protein FlgE/F/G-like D1" evidence="11">
    <location>
        <begin position="97"/>
        <end position="160"/>
    </location>
</feature>
<evidence type="ECO:0000256" key="8">
    <source>
        <dbReference type="RuleBase" id="RU362116"/>
    </source>
</evidence>
<dbReference type="Pfam" id="PF06429">
    <property type="entry name" value="Flg_bbr_C"/>
    <property type="match status" value="1"/>
</dbReference>
<dbReference type="InterPro" id="IPR001444">
    <property type="entry name" value="Flag_bb_rod_N"/>
</dbReference>
<organism evidence="12 13">
    <name type="scientific">Methylomonas lenta</name>
    <dbReference type="NCBI Taxonomy" id="980561"/>
    <lineage>
        <taxon>Bacteria</taxon>
        <taxon>Pseudomonadati</taxon>
        <taxon>Pseudomonadota</taxon>
        <taxon>Gammaproteobacteria</taxon>
        <taxon>Methylococcales</taxon>
        <taxon>Methylococcaceae</taxon>
        <taxon>Methylomonas</taxon>
    </lineage>
</organism>
<dbReference type="NCBIfam" id="TIGR03506">
    <property type="entry name" value="FlgEFG_subfam"/>
    <property type="match status" value="2"/>
</dbReference>
<dbReference type="OrthoDB" id="9804559at2"/>
<evidence type="ECO:0000313" key="13">
    <source>
        <dbReference type="Proteomes" id="UP000078476"/>
    </source>
</evidence>
<evidence type="ECO:0000256" key="6">
    <source>
        <dbReference type="ARBA" id="ARBA00032912"/>
    </source>
</evidence>
<evidence type="ECO:0000256" key="2">
    <source>
        <dbReference type="ARBA" id="ARBA00009677"/>
    </source>
</evidence>
<name>A0A177N4B0_9GAMM</name>
<dbReference type="PROSITE" id="PS00588">
    <property type="entry name" value="FLAGELLA_BB_ROD"/>
    <property type="match status" value="1"/>
</dbReference>
<evidence type="ECO:0000256" key="4">
    <source>
        <dbReference type="ARBA" id="ARBA00023143"/>
    </source>
</evidence>
<evidence type="ECO:0000313" key="12">
    <source>
        <dbReference type="EMBL" id="OAI12838.1"/>
    </source>
</evidence>
<evidence type="ECO:0000256" key="7">
    <source>
        <dbReference type="NCBIfam" id="TIGR02488"/>
    </source>
</evidence>
<keyword evidence="13" id="KW-1185">Reference proteome</keyword>
<dbReference type="EMBL" id="LUUI01000126">
    <property type="protein sequence ID" value="OAI12838.1"/>
    <property type="molecule type" value="Genomic_DNA"/>
</dbReference>
<keyword evidence="12" id="KW-0966">Cell projection</keyword>
<dbReference type="GO" id="GO:0071978">
    <property type="term" value="P:bacterial-type flagellum-dependent swarming motility"/>
    <property type="evidence" value="ECO:0007669"/>
    <property type="project" value="TreeGrafter"/>
</dbReference>
<proteinExistence type="inferred from homology"/>
<dbReference type="PANTHER" id="PTHR30435">
    <property type="entry name" value="FLAGELLAR PROTEIN"/>
    <property type="match status" value="1"/>
</dbReference>
<comment type="caution">
    <text evidence="12">The sequence shown here is derived from an EMBL/GenBank/DDBJ whole genome shotgun (WGS) entry which is preliminary data.</text>
</comment>
<dbReference type="GO" id="GO:0009426">
    <property type="term" value="C:bacterial-type flagellum basal body, distal rod"/>
    <property type="evidence" value="ECO:0007669"/>
    <property type="project" value="UniProtKB-UniRule"/>
</dbReference>
<dbReference type="PANTHER" id="PTHR30435:SF19">
    <property type="entry name" value="FLAGELLAR BASAL-BODY ROD PROTEIN FLGG"/>
    <property type="match status" value="1"/>
</dbReference>
<dbReference type="SUPFAM" id="SSF117143">
    <property type="entry name" value="Flagellar hook protein flgE"/>
    <property type="match status" value="1"/>
</dbReference>
<dbReference type="InterPro" id="IPR012834">
    <property type="entry name" value="FlgG_G_neg"/>
</dbReference>
<evidence type="ECO:0000259" key="10">
    <source>
        <dbReference type="Pfam" id="PF06429"/>
    </source>
</evidence>